<keyword evidence="7" id="KW-0067">ATP-binding</keyword>
<gene>
    <name evidence="15" type="ORF">SAMN05192576_1312</name>
</gene>
<dbReference type="AlphaFoldDB" id="A0A1G9XAK1"/>
<sequence length="784" mass="83576">MSHAADSHDLIRVQGARVNNLRDISVEIPKRRLTVFTGVSGSGKSSLVFSTIAAESQRMINETYSAFVQGFMPSLSRPEVDLLEGLTTAIIVDQERMGANPRSTVGTVTDANAMLRILFSRLGTPYVGPPTAYSFNVPTRRASGVMTTDKGSHVEKKAVKDAVYLGGMCPRCEGMGNVNDIDLTALYDDTKSLSEGALTIPGYSMDGWYGRLFEGVGLPMDKPISKFSKLQLDTMLYAEPTKIKVEGINLTFDGIIPKIQKSMLSKDPEAMQPHVRRFVERAVTFQTCPDCDGTRLTKEALSSKVNGRNIAELCQMQISDLAGWVRGLEEPSVAPLLKGLRHLLESFAEIGLGYLSLDRPAGTLSGGEAQRTKMIRHLGSALTDVTYVFDEPTIGLHPHDIERMNGLLLQLRDKGNTVLVVEHKPETIAIADHVVDLGPGAGSGGGRVCFEGTVNGLRGSGTVTGKHLDDRATLKAAVREATTTMEVRGASTHNLRDVDVDIPLGVLCVVTGVAGSGKSSLIHGSVADRDGVLVIDQGAIKGSRRSNPATYTGLLEPIRKAFAKANGVKPALFSSNSEGACPTCNGAGVIFTELGVMATVESPCEECEGRRFQAAVLAYTLGEKNIAEVLAMSVTEAEDFFAEGEAKTPAAHKVLERLEDVGLGYLSLGQPLTTLSGGERQRLKLAAQMAEKGDIYVLDEPTTGLHLADVANLLGLLDRLVDSGKSVIVIEHHQAVMAHADWLIDLGPGAGHDGGLVVFEGTPAALVADRKTLTGEHLAAYVGG</sequence>
<dbReference type="InterPro" id="IPR003439">
    <property type="entry name" value="ABC_transporter-like_ATP-bd"/>
</dbReference>
<keyword evidence="6" id="KW-0228">DNA excision</keyword>
<evidence type="ECO:0000256" key="11">
    <source>
        <dbReference type="ARBA" id="ARBA00038000"/>
    </source>
</evidence>
<evidence type="ECO:0000256" key="2">
    <source>
        <dbReference type="ARBA" id="ARBA00022490"/>
    </source>
</evidence>
<dbReference type="RefSeq" id="WP_091022860.1">
    <property type="nucleotide sequence ID" value="NZ_BKAE01000001.1"/>
</dbReference>
<dbReference type="Gene3D" id="1.10.8.280">
    <property type="entry name" value="ABC transporter ATPase domain-like"/>
    <property type="match status" value="1"/>
</dbReference>
<dbReference type="GO" id="GO:0004518">
    <property type="term" value="F:nuclease activity"/>
    <property type="evidence" value="ECO:0007669"/>
    <property type="project" value="UniProtKB-KW"/>
</dbReference>
<evidence type="ECO:0000256" key="1">
    <source>
        <dbReference type="ARBA" id="ARBA00004496"/>
    </source>
</evidence>
<dbReference type="GO" id="GO:0016887">
    <property type="term" value="F:ATP hydrolysis activity"/>
    <property type="evidence" value="ECO:0007669"/>
    <property type="project" value="InterPro"/>
</dbReference>
<evidence type="ECO:0000256" key="8">
    <source>
        <dbReference type="ARBA" id="ARBA00022881"/>
    </source>
</evidence>
<dbReference type="Gene3D" id="3.40.50.300">
    <property type="entry name" value="P-loop containing nucleotide triphosphate hydrolases"/>
    <property type="match status" value="3"/>
</dbReference>
<accession>A0A1G9XAK1</accession>
<dbReference type="GO" id="GO:0005737">
    <property type="term" value="C:cytoplasm"/>
    <property type="evidence" value="ECO:0007669"/>
    <property type="project" value="UniProtKB-SubCell"/>
</dbReference>
<evidence type="ECO:0000256" key="6">
    <source>
        <dbReference type="ARBA" id="ARBA00022769"/>
    </source>
</evidence>
<dbReference type="SUPFAM" id="SSF52540">
    <property type="entry name" value="P-loop containing nucleoside triphosphate hydrolases"/>
    <property type="match status" value="2"/>
</dbReference>
<dbReference type="GO" id="GO:0005524">
    <property type="term" value="F:ATP binding"/>
    <property type="evidence" value="ECO:0007669"/>
    <property type="project" value="UniProtKB-KW"/>
</dbReference>
<name>A0A1G9XAK1_9ACTN</name>
<dbReference type="InterPro" id="IPR017871">
    <property type="entry name" value="ABC_transporter-like_CS"/>
</dbReference>
<keyword evidence="2" id="KW-0963">Cytoplasm</keyword>
<evidence type="ECO:0000256" key="4">
    <source>
        <dbReference type="ARBA" id="ARBA00022741"/>
    </source>
</evidence>
<keyword evidence="8" id="KW-0267">Excision nuclease</keyword>
<reference evidence="15 16" key="1">
    <citation type="submission" date="2016-10" db="EMBL/GenBank/DDBJ databases">
        <authorList>
            <person name="de Groot N.N."/>
        </authorList>
    </citation>
    <scope>NUCLEOTIDE SEQUENCE [LARGE SCALE GENOMIC DNA]</scope>
    <source>
        <strain evidence="15 16">CGMCC 1.11147</strain>
    </source>
</reference>
<comment type="similarity">
    <text evidence="11">Belongs to the ABC transporter superfamily. UvrA family.</text>
</comment>
<dbReference type="PROSITE" id="PS00211">
    <property type="entry name" value="ABC_TRANSPORTER_1"/>
    <property type="match status" value="1"/>
</dbReference>
<keyword evidence="4" id="KW-0547">Nucleotide-binding</keyword>
<keyword evidence="5" id="KW-0227">DNA damage</keyword>
<dbReference type="STRING" id="1005944.SAMN05192576_1312"/>
<evidence type="ECO:0000313" key="16">
    <source>
        <dbReference type="Proteomes" id="UP000199004"/>
    </source>
</evidence>
<dbReference type="PANTHER" id="PTHR43152">
    <property type="entry name" value="UVRABC SYSTEM PROTEIN A"/>
    <property type="match status" value="1"/>
</dbReference>
<evidence type="ECO:0000256" key="5">
    <source>
        <dbReference type="ARBA" id="ARBA00022763"/>
    </source>
</evidence>
<evidence type="ECO:0000259" key="14">
    <source>
        <dbReference type="PROSITE" id="PS50893"/>
    </source>
</evidence>
<evidence type="ECO:0000256" key="12">
    <source>
        <dbReference type="ARBA" id="ARBA00039316"/>
    </source>
</evidence>
<evidence type="ECO:0000256" key="10">
    <source>
        <dbReference type="ARBA" id="ARBA00023204"/>
    </source>
</evidence>
<evidence type="ECO:0000256" key="13">
    <source>
        <dbReference type="ARBA" id="ARBA00042156"/>
    </source>
</evidence>
<keyword evidence="3" id="KW-0677">Repeat</keyword>
<dbReference type="Gene3D" id="1.20.1580.10">
    <property type="entry name" value="ABC transporter ATPase like domain"/>
    <property type="match status" value="2"/>
</dbReference>
<evidence type="ECO:0000256" key="3">
    <source>
        <dbReference type="ARBA" id="ARBA00022737"/>
    </source>
</evidence>
<dbReference type="PROSITE" id="PS50893">
    <property type="entry name" value="ABC_TRANSPORTER_2"/>
    <property type="match status" value="1"/>
</dbReference>
<dbReference type="OrthoDB" id="9809851at2"/>
<dbReference type="EMBL" id="FNIC01000001">
    <property type="protein sequence ID" value="SDM93829.1"/>
    <property type="molecule type" value="Genomic_DNA"/>
</dbReference>
<organism evidence="15 16">
    <name type="scientific">Nocardioides szechwanensis</name>
    <dbReference type="NCBI Taxonomy" id="1005944"/>
    <lineage>
        <taxon>Bacteria</taxon>
        <taxon>Bacillati</taxon>
        <taxon>Actinomycetota</taxon>
        <taxon>Actinomycetes</taxon>
        <taxon>Propionibacteriales</taxon>
        <taxon>Nocardioidaceae</taxon>
        <taxon>Nocardioides</taxon>
    </lineage>
</organism>
<dbReference type="GO" id="GO:0003677">
    <property type="term" value="F:DNA binding"/>
    <property type="evidence" value="ECO:0007669"/>
    <property type="project" value="UniProtKB-KW"/>
</dbReference>
<keyword evidence="10" id="KW-0234">DNA repair</keyword>
<dbReference type="InterPro" id="IPR027417">
    <property type="entry name" value="P-loop_NTPase"/>
</dbReference>
<evidence type="ECO:0000256" key="9">
    <source>
        <dbReference type="ARBA" id="ARBA00023125"/>
    </source>
</evidence>
<dbReference type="Pfam" id="PF00005">
    <property type="entry name" value="ABC_tran"/>
    <property type="match status" value="1"/>
</dbReference>
<protein>
    <recommendedName>
        <fullName evidence="12">UvrABC system protein A</fullName>
    </recommendedName>
    <alternativeName>
        <fullName evidence="13">Excinuclease ABC subunit A</fullName>
    </alternativeName>
</protein>
<feature type="domain" description="ABC transporter" evidence="14">
    <location>
        <begin position="478"/>
        <end position="773"/>
    </location>
</feature>
<dbReference type="GO" id="GO:0006281">
    <property type="term" value="P:DNA repair"/>
    <property type="evidence" value="ECO:0007669"/>
    <property type="project" value="UniProtKB-KW"/>
</dbReference>
<keyword evidence="9" id="KW-0238">DNA-binding</keyword>
<comment type="subcellular location">
    <subcellularLocation>
        <location evidence="1">Cytoplasm</location>
    </subcellularLocation>
</comment>
<proteinExistence type="inferred from homology"/>
<dbReference type="PANTHER" id="PTHR43152:SF2">
    <property type="entry name" value="DRUG RESISTANCE ABC TRANSPORTER"/>
    <property type="match status" value="1"/>
</dbReference>
<evidence type="ECO:0000256" key="7">
    <source>
        <dbReference type="ARBA" id="ARBA00022840"/>
    </source>
</evidence>
<dbReference type="Proteomes" id="UP000199004">
    <property type="component" value="Unassembled WGS sequence"/>
</dbReference>
<evidence type="ECO:0000313" key="15">
    <source>
        <dbReference type="EMBL" id="SDM93829.1"/>
    </source>
</evidence>
<keyword evidence="16" id="KW-1185">Reference proteome</keyword>